<dbReference type="GO" id="GO:0009116">
    <property type="term" value="P:nucleoside metabolic process"/>
    <property type="evidence" value="ECO:0007669"/>
    <property type="project" value="InterPro"/>
</dbReference>
<comment type="caution">
    <text evidence="2">The sequence shown here is derived from an EMBL/GenBank/DDBJ whole genome shotgun (WGS) entry which is preliminary data.</text>
</comment>
<dbReference type="EMBL" id="AGQV01000002">
    <property type="protein sequence ID" value="EHH68290.1"/>
    <property type="molecule type" value="Genomic_DNA"/>
</dbReference>
<dbReference type="OrthoDB" id="7357315at2"/>
<dbReference type="RefSeq" id="WP_008851209.1">
    <property type="nucleotide sequence ID" value="NZ_AGQV01000002.1"/>
</dbReference>
<organism evidence="2 3">
    <name type="scientific">Gluconobacter morbifer G707</name>
    <dbReference type="NCBI Taxonomy" id="1088869"/>
    <lineage>
        <taxon>Bacteria</taxon>
        <taxon>Pseudomonadati</taxon>
        <taxon>Pseudomonadota</taxon>
        <taxon>Alphaproteobacteria</taxon>
        <taxon>Acetobacterales</taxon>
        <taxon>Acetobacteraceae</taxon>
        <taxon>Gluconobacter</taxon>
    </lineage>
</organism>
<accession>G6XHR6</accession>
<dbReference type="AlphaFoldDB" id="G6XHR6"/>
<sequence length="211" mass="22683">MLGILAGLKQEARLIRRFLPDAPIALSNATPEGAQRGAERLVRAGATRLLSFGCAGALSPALKPGTIIVADHVRVDGKNIPTDARLTRDFGGNHARQGGVLHSDVIVETVLEKEWYERDSHCLAVDMESGAVAQRGLPFAVLRVVCDDARHNLPPAVGQGMENGRIDPAAFCKSLLLHPTQIGGLIRLGAEAAKAQQSMIRFLEDHPPRIR</sequence>
<gene>
    <name evidence="2" type="ORF">GMO_10600</name>
</gene>
<dbReference type="Gene3D" id="3.40.50.1580">
    <property type="entry name" value="Nucleoside phosphorylase domain"/>
    <property type="match status" value="1"/>
</dbReference>
<reference evidence="2 3" key="1">
    <citation type="submission" date="2011-10" db="EMBL/GenBank/DDBJ databases">
        <title>Genome sequence of Gluconobacter morbifer G707, isolated from Drosophila gut.</title>
        <authorList>
            <person name="Lee W.-J."/>
            <person name="Kim E.-K."/>
        </authorList>
    </citation>
    <scope>NUCLEOTIDE SEQUENCE [LARGE SCALE GENOMIC DNA]</scope>
    <source>
        <strain evidence="2 3">G707</strain>
    </source>
</reference>
<name>G6XHR6_9PROT</name>
<dbReference type="InterPro" id="IPR035994">
    <property type="entry name" value="Nucleoside_phosphorylase_sf"/>
</dbReference>
<dbReference type="Proteomes" id="UP000004949">
    <property type="component" value="Unassembled WGS sequence"/>
</dbReference>
<dbReference type="eggNOG" id="COG0775">
    <property type="taxonomic scope" value="Bacteria"/>
</dbReference>
<dbReference type="SUPFAM" id="SSF53167">
    <property type="entry name" value="Purine and uridine phosphorylases"/>
    <property type="match status" value="1"/>
</dbReference>
<feature type="domain" description="Nucleoside phosphorylase" evidence="1">
    <location>
        <begin position="39"/>
        <end position="165"/>
    </location>
</feature>
<proteinExistence type="predicted"/>
<dbReference type="Pfam" id="PF01048">
    <property type="entry name" value="PNP_UDP_1"/>
    <property type="match status" value="1"/>
</dbReference>
<evidence type="ECO:0000313" key="2">
    <source>
        <dbReference type="EMBL" id="EHH68290.1"/>
    </source>
</evidence>
<dbReference type="InterPro" id="IPR000845">
    <property type="entry name" value="Nucleoside_phosphorylase_d"/>
</dbReference>
<keyword evidence="3" id="KW-1185">Reference proteome</keyword>
<dbReference type="GO" id="GO:0003824">
    <property type="term" value="F:catalytic activity"/>
    <property type="evidence" value="ECO:0007669"/>
    <property type="project" value="InterPro"/>
</dbReference>
<protein>
    <recommendedName>
        <fullName evidence="1">Nucleoside phosphorylase domain-containing protein</fullName>
    </recommendedName>
</protein>
<evidence type="ECO:0000259" key="1">
    <source>
        <dbReference type="Pfam" id="PF01048"/>
    </source>
</evidence>
<dbReference type="STRING" id="1088869.GMO_10600"/>
<dbReference type="PATRIC" id="fig|1088869.3.peg.1060"/>
<evidence type="ECO:0000313" key="3">
    <source>
        <dbReference type="Proteomes" id="UP000004949"/>
    </source>
</evidence>